<sequence length="116" mass="12113">MYARRIGLAMALGCLAAGTAGQVHAQVYRCTGSNGETVYAQNPCGAGAKEVNVRSNRGATRSSAEVATRTAVFRSTDLSDASIAERNCVASARASIFGPVDSRIAGYQRQVGELNQ</sequence>
<feature type="chain" id="PRO_5045812795" evidence="1">
    <location>
        <begin position="26"/>
        <end position="116"/>
    </location>
</feature>
<keyword evidence="4" id="KW-1185">Reference proteome</keyword>
<name>A0ABW7D0V9_9GAMM</name>
<dbReference type="EMBL" id="JBHGCJ010000007">
    <property type="protein sequence ID" value="MFG6109718.1"/>
    <property type="molecule type" value="Genomic_DNA"/>
</dbReference>
<proteinExistence type="predicted"/>
<protein>
    <submittedName>
        <fullName evidence="3">DUF4124 domain-containing protein</fullName>
    </submittedName>
</protein>
<gene>
    <name evidence="3" type="ORF">ACEU0G_003736</name>
</gene>
<evidence type="ECO:0000256" key="1">
    <source>
        <dbReference type="SAM" id="SignalP"/>
    </source>
</evidence>
<feature type="domain" description="DUF4124" evidence="2">
    <location>
        <begin position="14"/>
        <end position="67"/>
    </location>
</feature>
<accession>A0ABW7D0V9</accession>
<dbReference type="Proteomes" id="UP001605261">
    <property type="component" value="Unassembled WGS sequence"/>
</dbReference>
<evidence type="ECO:0000313" key="3">
    <source>
        <dbReference type="EMBL" id="MFG6109718.1"/>
    </source>
</evidence>
<dbReference type="InterPro" id="IPR025392">
    <property type="entry name" value="DUF4124"/>
</dbReference>
<evidence type="ECO:0000259" key="2">
    <source>
        <dbReference type="Pfam" id="PF13511"/>
    </source>
</evidence>
<evidence type="ECO:0000313" key="4">
    <source>
        <dbReference type="Proteomes" id="UP001605261"/>
    </source>
</evidence>
<comment type="caution">
    <text evidence="3">The sequence shown here is derived from an EMBL/GenBank/DDBJ whole genome shotgun (WGS) entry which is preliminary data.</text>
</comment>
<dbReference type="RefSeq" id="WP_394163516.1">
    <property type="nucleotide sequence ID" value="NZ_JBHGCJ010000007.1"/>
</dbReference>
<keyword evidence="1" id="KW-0732">Signal</keyword>
<reference evidence="3 4" key="1">
    <citation type="submission" date="2024-09" db="EMBL/GenBank/DDBJ databases">
        <authorList>
            <consortium name="All-Russian atlas of soil microorganisms"/>
            <consortium name="as a basis for the search for new antimicrobial producers and enzymes with unique properties"/>
            <person name="Sokolova E.A."/>
            <person name="Voronina E.N."/>
        </authorList>
    </citation>
    <scope>NUCLEOTIDE SEQUENCE [LARGE SCALE GENOMIC DNA]</scope>
    <source>
        <strain evidence="3 4">AF-22b-331.1</strain>
    </source>
</reference>
<feature type="signal peptide" evidence="1">
    <location>
        <begin position="1"/>
        <end position="25"/>
    </location>
</feature>
<organism evidence="3 4">
    <name type="scientific">Stenotrophomonas nematodicola</name>
    <dbReference type="NCBI Taxonomy" id="2656746"/>
    <lineage>
        <taxon>Bacteria</taxon>
        <taxon>Pseudomonadati</taxon>
        <taxon>Pseudomonadota</taxon>
        <taxon>Gammaproteobacteria</taxon>
        <taxon>Lysobacterales</taxon>
        <taxon>Lysobacteraceae</taxon>
        <taxon>Stenotrophomonas</taxon>
    </lineage>
</organism>
<dbReference type="Pfam" id="PF13511">
    <property type="entry name" value="DUF4124"/>
    <property type="match status" value="1"/>
</dbReference>